<feature type="region of interest" description="Disordered" evidence="1">
    <location>
        <begin position="195"/>
        <end position="250"/>
    </location>
</feature>
<organism evidence="3 4">
    <name type="scientific">Stakelama tenebrarum</name>
    <dbReference type="NCBI Taxonomy" id="2711215"/>
    <lineage>
        <taxon>Bacteria</taxon>
        <taxon>Pseudomonadati</taxon>
        <taxon>Pseudomonadota</taxon>
        <taxon>Alphaproteobacteria</taxon>
        <taxon>Sphingomonadales</taxon>
        <taxon>Sphingomonadaceae</taxon>
        <taxon>Stakelama</taxon>
    </lineage>
</organism>
<feature type="region of interest" description="Disordered" evidence="1">
    <location>
        <begin position="107"/>
        <end position="154"/>
    </location>
</feature>
<proteinExistence type="predicted"/>
<protein>
    <recommendedName>
        <fullName evidence="2">Flagellar hook-length control protein-like C-terminal domain-containing protein</fullName>
    </recommendedName>
</protein>
<feature type="compositionally biased region" description="Low complexity" evidence="1">
    <location>
        <begin position="135"/>
        <end position="149"/>
    </location>
</feature>
<feature type="domain" description="Flagellar hook-length control protein-like C-terminal" evidence="2">
    <location>
        <begin position="374"/>
        <end position="439"/>
    </location>
</feature>
<reference evidence="3 4" key="1">
    <citation type="submission" date="2020-02" db="EMBL/GenBank/DDBJ databases">
        <authorList>
            <person name="Zheng R.K."/>
            <person name="Sun C.M."/>
        </authorList>
    </citation>
    <scope>NUCLEOTIDE SEQUENCE [LARGE SCALE GENOMIC DNA]</scope>
    <source>
        <strain evidence="4">zrk23</strain>
    </source>
</reference>
<dbReference type="Gene3D" id="3.30.750.140">
    <property type="match status" value="1"/>
</dbReference>
<feature type="region of interest" description="Disordered" evidence="1">
    <location>
        <begin position="443"/>
        <end position="491"/>
    </location>
</feature>
<feature type="compositionally biased region" description="Low complexity" evidence="1">
    <location>
        <begin position="471"/>
        <end position="484"/>
    </location>
</feature>
<evidence type="ECO:0000313" key="4">
    <source>
        <dbReference type="Proteomes" id="UP000501568"/>
    </source>
</evidence>
<dbReference type="AlphaFoldDB" id="A0A6G6Y1C3"/>
<sequence>MIQIAANSVAGPAMFQPGEAPLSAGSSEFALAFASAGKLAAPMPGGKLAASERLAIAGGGKILPEAAKEAGDESGDTGEADAATVPFGWIAPALAVETVPVTEAAAGAAKPAQAPPAGAAPAREDTNKALAESQAAPFAGSASGGADPANTGGTAAQDIAPALRVATADARGTALPASQLPAAVSAEGAPVSDSAARTAAAPLPPFGGTAGSGPQGNIVAAATSSPPGGAPVAASNGADGVRKQGGDGKAAVRPVVDAAPARTVDASIETLPPPAIRTGDAPQIQLAATASVPANPLVRDIMPRALAGDWSREDARNPASRSGGAAGIETLIAGRPTVIDTRSVAAAADAGAMQLDTRRDQWIEDMIDHIDVLRDANGTRTARLRLTPDALGRLDISVQRQGDSLHVRIDAHEHAARTMIADAAPRLAELAEARGMRLSHGFSDAAAGQSGTNMGGGHGSAPQNAPRRPDAPASARGAAAATDSETADRIA</sequence>
<dbReference type="InterPro" id="IPR021136">
    <property type="entry name" value="Flagellar_hook_control-like_C"/>
</dbReference>
<dbReference type="Pfam" id="PF02120">
    <property type="entry name" value="Flg_hook"/>
    <property type="match status" value="1"/>
</dbReference>
<dbReference type="CDD" id="cd17470">
    <property type="entry name" value="T3SS_Flik_C"/>
    <property type="match status" value="1"/>
</dbReference>
<evidence type="ECO:0000313" key="3">
    <source>
        <dbReference type="EMBL" id="QIG78725.1"/>
    </source>
</evidence>
<gene>
    <name evidence="3" type="ORF">G5C33_02250</name>
</gene>
<dbReference type="InterPro" id="IPR038610">
    <property type="entry name" value="FliK-like_C_sf"/>
</dbReference>
<feature type="compositionally biased region" description="Low complexity" evidence="1">
    <location>
        <begin position="220"/>
        <end position="238"/>
    </location>
</feature>
<keyword evidence="4" id="KW-1185">Reference proteome</keyword>
<name>A0A6G6Y1C3_9SPHN</name>
<evidence type="ECO:0000259" key="2">
    <source>
        <dbReference type="Pfam" id="PF02120"/>
    </source>
</evidence>
<accession>A0A6G6Y1C3</accession>
<evidence type="ECO:0000256" key="1">
    <source>
        <dbReference type="SAM" id="MobiDB-lite"/>
    </source>
</evidence>
<dbReference type="EMBL" id="CP049109">
    <property type="protein sequence ID" value="QIG78725.1"/>
    <property type="molecule type" value="Genomic_DNA"/>
</dbReference>
<dbReference type="Proteomes" id="UP000501568">
    <property type="component" value="Chromosome"/>
</dbReference>
<feature type="compositionally biased region" description="Low complexity" evidence="1">
    <location>
        <begin position="107"/>
        <end position="121"/>
    </location>
</feature>
<dbReference type="KEGG" id="spzr:G5C33_02250"/>
<dbReference type="RefSeq" id="WP_165325723.1">
    <property type="nucleotide sequence ID" value="NZ_CP049109.1"/>
</dbReference>